<keyword evidence="3" id="KW-1185">Reference proteome</keyword>
<sequence length="284" mass="31239">MAHMVAKAVLIHGNTHGGGNIWSNKLNEAKSLVTEVSNAVGPRKRRRVEEDAGSSPAVGVGRREPVSVVDRQVLTDGGGERWRRRGALKLRSECSEALRAGDKGNFGEKTGGGGGGGGVRLCFFIHPAEKRKRLRATSQERIEHQKFQLIDIGRSSQVGTSTLRSQVGTSTPHVSTSFSRRDALGEIKDEVEDKFDEDTWFSTDEKRNKMTKDSIVELLEEIPLPPPFSARVPALQEPANYGTDLETSVYEGQIRSGYRVPMHPFAVAFFNHYKMAPCQLVPNG</sequence>
<feature type="region of interest" description="Disordered" evidence="1">
    <location>
        <begin position="40"/>
        <end position="63"/>
    </location>
</feature>
<dbReference type="EMBL" id="JAVXUP010002708">
    <property type="protein sequence ID" value="KAK3001822.1"/>
    <property type="molecule type" value="Genomic_DNA"/>
</dbReference>
<organism evidence="2 3">
    <name type="scientific">Escallonia herrerae</name>
    <dbReference type="NCBI Taxonomy" id="1293975"/>
    <lineage>
        <taxon>Eukaryota</taxon>
        <taxon>Viridiplantae</taxon>
        <taxon>Streptophyta</taxon>
        <taxon>Embryophyta</taxon>
        <taxon>Tracheophyta</taxon>
        <taxon>Spermatophyta</taxon>
        <taxon>Magnoliopsida</taxon>
        <taxon>eudicotyledons</taxon>
        <taxon>Gunneridae</taxon>
        <taxon>Pentapetalae</taxon>
        <taxon>asterids</taxon>
        <taxon>campanulids</taxon>
        <taxon>Escalloniales</taxon>
        <taxon>Escalloniaceae</taxon>
        <taxon>Escallonia</taxon>
    </lineage>
</organism>
<evidence type="ECO:0000256" key="1">
    <source>
        <dbReference type="SAM" id="MobiDB-lite"/>
    </source>
</evidence>
<reference evidence="2" key="1">
    <citation type="submission" date="2022-12" db="EMBL/GenBank/DDBJ databases">
        <title>Draft genome assemblies for two species of Escallonia (Escalloniales).</title>
        <authorList>
            <person name="Chanderbali A."/>
            <person name="Dervinis C."/>
            <person name="Anghel I."/>
            <person name="Soltis D."/>
            <person name="Soltis P."/>
            <person name="Zapata F."/>
        </authorList>
    </citation>
    <scope>NUCLEOTIDE SEQUENCE</scope>
    <source>
        <strain evidence="2">UCBG64.0493</strain>
        <tissue evidence="2">Leaf</tissue>
    </source>
</reference>
<name>A0AA88V4X6_9ASTE</name>
<gene>
    <name evidence="2" type="ORF">RJ639_021806</name>
</gene>
<proteinExistence type="predicted"/>
<evidence type="ECO:0000313" key="3">
    <source>
        <dbReference type="Proteomes" id="UP001188597"/>
    </source>
</evidence>
<dbReference type="Proteomes" id="UP001188597">
    <property type="component" value="Unassembled WGS sequence"/>
</dbReference>
<evidence type="ECO:0000313" key="2">
    <source>
        <dbReference type="EMBL" id="KAK3001822.1"/>
    </source>
</evidence>
<dbReference type="AlphaFoldDB" id="A0AA88V4X6"/>
<comment type="caution">
    <text evidence="2">The sequence shown here is derived from an EMBL/GenBank/DDBJ whole genome shotgun (WGS) entry which is preliminary data.</text>
</comment>
<accession>A0AA88V4X6</accession>
<protein>
    <submittedName>
        <fullName evidence="2">Uncharacterized protein</fullName>
    </submittedName>
</protein>